<dbReference type="InterPro" id="IPR014729">
    <property type="entry name" value="Rossmann-like_a/b/a_fold"/>
</dbReference>
<dbReference type="PROSITE" id="PS00178">
    <property type="entry name" value="AA_TRNA_LIGASE_I"/>
    <property type="match status" value="1"/>
</dbReference>
<dbReference type="InterPro" id="IPR001412">
    <property type="entry name" value="aa-tRNA-synth_I_CS"/>
</dbReference>
<sequence length="299" mass="33781">MTPTFHKTRLAPTPSGYLHLGNVISFLITVSLAKKHGAKVLLRIDDLDQRRVRTEYIQDIFDTLDFLEIPYDEGPRDLSDLKNRYSQRCRMPQYQTLLDALAEQGLLFSCDCSRKKIQKNHPKGWYTGHCLPRNLSLTGQGLAWRLKTRPDFTYALTDYPAACRNCQIPEDMAFFVVRKKDGDPAYQVASLVDDRFFGIDLIVRGEDLWDSTCAQGYLSSLLPDQPLAGTTFFHHPLLKDGSKKLSKSEGALAIRTMRGSGMKKPDLYRLAAAHLGISEAITSLEDFIPAYLSLLHPAR</sequence>
<dbReference type="GO" id="GO:0006424">
    <property type="term" value="P:glutamyl-tRNA aminoacylation"/>
    <property type="evidence" value="ECO:0007669"/>
    <property type="project" value="TreeGrafter"/>
</dbReference>
<feature type="domain" description="Glutamyl/glutaminyl-tRNA synthetase class Ib catalytic" evidence="8">
    <location>
        <begin position="7"/>
        <end position="262"/>
    </location>
</feature>
<keyword evidence="1 7" id="KW-0436">Ligase</keyword>
<keyword evidence="2" id="KW-0479">Metal-binding</keyword>
<keyword evidence="5 7" id="KW-0067">ATP-binding</keyword>
<proteinExistence type="inferred from homology"/>
<evidence type="ECO:0000256" key="6">
    <source>
        <dbReference type="ARBA" id="ARBA00023146"/>
    </source>
</evidence>
<dbReference type="PANTHER" id="PTHR43311">
    <property type="entry name" value="GLUTAMATE--TRNA LIGASE"/>
    <property type="match status" value="1"/>
</dbReference>
<dbReference type="Proteomes" id="UP000199403">
    <property type="component" value="Unassembled WGS sequence"/>
</dbReference>
<evidence type="ECO:0000256" key="2">
    <source>
        <dbReference type="ARBA" id="ARBA00022723"/>
    </source>
</evidence>
<accession>A0A1H7BD11</accession>
<evidence type="ECO:0000256" key="3">
    <source>
        <dbReference type="ARBA" id="ARBA00022741"/>
    </source>
</evidence>
<keyword evidence="4" id="KW-0862">Zinc</keyword>
<reference evidence="10" key="1">
    <citation type="submission" date="2016-10" db="EMBL/GenBank/DDBJ databases">
        <authorList>
            <person name="Varghese N."/>
            <person name="Submissions S."/>
        </authorList>
    </citation>
    <scope>NUCLEOTIDE SEQUENCE [LARGE SCALE GENOMIC DNA]</scope>
    <source>
        <strain evidence="10">IBRC-M 10761</strain>
    </source>
</reference>
<dbReference type="STRING" id="1416801.SAMN05192553_11132"/>
<keyword evidence="3 7" id="KW-0547">Nucleotide-binding</keyword>
<dbReference type="Gene3D" id="3.40.50.620">
    <property type="entry name" value="HUPs"/>
    <property type="match status" value="1"/>
</dbReference>
<dbReference type="GO" id="GO:0005829">
    <property type="term" value="C:cytosol"/>
    <property type="evidence" value="ECO:0007669"/>
    <property type="project" value="TreeGrafter"/>
</dbReference>
<keyword evidence="7" id="KW-0648">Protein biosynthesis</keyword>
<dbReference type="GO" id="GO:0005524">
    <property type="term" value="F:ATP binding"/>
    <property type="evidence" value="ECO:0007669"/>
    <property type="project" value="UniProtKB-KW"/>
</dbReference>
<evidence type="ECO:0000256" key="4">
    <source>
        <dbReference type="ARBA" id="ARBA00022833"/>
    </source>
</evidence>
<evidence type="ECO:0000256" key="7">
    <source>
        <dbReference type="RuleBase" id="RU363037"/>
    </source>
</evidence>
<dbReference type="PANTHER" id="PTHR43311:SF1">
    <property type="entry name" value="GLUTAMYL-Q TRNA(ASP) SYNTHETASE"/>
    <property type="match status" value="1"/>
</dbReference>
<evidence type="ECO:0000256" key="1">
    <source>
        <dbReference type="ARBA" id="ARBA00022598"/>
    </source>
</evidence>
<dbReference type="AlphaFoldDB" id="A0A1H7BD11"/>
<evidence type="ECO:0000313" key="9">
    <source>
        <dbReference type="EMBL" id="SEJ75066.1"/>
    </source>
</evidence>
<dbReference type="InterPro" id="IPR020058">
    <property type="entry name" value="Glu/Gln-tRNA-synth_Ib_cat-dom"/>
</dbReference>
<dbReference type="RefSeq" id="WP_218145617.1">
    <property type="nucleotide sequence ID" value="NZ_FNZH01000011.1"/>
</dbReference>
<evidence type="ECO:0000256" key="5">
    <source>
        <dbReference type="ARBA" id="ARBA00022840"/>
    </source>
</evidence>
<keyword evidence="10" id="KW-1185">Reference proteome</keyword>
<dbReference type="SUPFAM" id="SSF52374">
    <property type="entry name" value="Nucleotidylyl transferase"/>
    <property type="match status" value="1"/>
</dbReference>
<dbReference type="EMBL" id="FNZH01000011">
    <property type="protein sequence ID" value="SEJ75066.1"/>
    <property type="molecule type" value="Genomic_DNA"/>
</dbReference>
<dbReference type="PRINTS" id="PR00987">
    <property type="entry name" value="TRNASYNTHGLU"/>
</dbReference>
<name>A0A1H7BD11_9BACT</name>
<dbReference type="GO" id="GO:0004818">
    <property type="term" value="F:glutamate-tRNA ligase activity"/>
    <property type="evidence" value="ECO:0007669"/>
    <property type="project" value="TreeGrafter"/>
</dbReference>
<protein>
    <submittedName>
        <fullName evidence="9">Glutamyl-tRNA synthetase</fullName>
    </submittedName>
</protein>
<dbReference type="InterPro" id="IPR000924">
    <property type="entry name" value="Glu/Gln-tRNA-synth"/>
</dbReference>
<dbReference type="InterPro" id="IPR049940">
    <property type="entry name" value="GluQ/Sye"/>
</dbReference>
<comment type="similarity">
    <text evidence="7">Belongs to the class-I aminoacyl-tRNA synthetase family.</text>
</comment>
<organism evidence="9 10">
    <name type="scientific">Cyclobacterium xiamenense</name>
    <dbReference type="NCBI Taxonomy" id="1297121"/>
    <lineage>
        <taxon>Bacteria</taxon>
        <taxon>Pseudomonadati</taxon>
        <taxon>Bacteroidota</taxon>
        <taxon>Cytophagia</taxon>
        <taxon>Cytophagales</taxon>
        <taxon>Cyclobacteriaceae</taxon>
        <taxon>Cyclobacterium</taxon>
    </lineage>
</organism>
<dbReference type="Pfam" id="PF00749">
    <property type="entry name" value="tRNA-synt_1c"/>
    <property type="match status" value="1"/>
</dbReference>
<keyword evidence="6 7" id="KW-0030">Aminoacyl-tRNA synthetase</keyword>
<evidence type="ECO:0000313" key="10">
    <source>
        <dbReference type="Proteomes" id="UP000199403"/>
    </source>
</evidence>
<gene>
    <name evidence="9" type="ORF">SAMN05192553_11132</name>
</gene>
<evidence type="ECO:0000259" key="8">
    <source>
        <dbReference type="Pfam" id="PF00749"/>
    </source>
</evidence>